<evidence type="ECO:0000313" key="2">
    <source>
        <dbReference type="EMBL" id="MBC2397962.1"/>
    </source>
</evidence>
<organism evidence="2 3">
    <name type="scientific">Clostridium tetanomorphum</name>
    <dbReference type="NCBI Taxonomy" id="1553"/>
    <lineage>
        <taxon>Bacteria</taxon>
        <taxon>Bacillati</taxon>
        <taxon>Bacillota</taxon>
        <taxon>Clostridia</taxon>
        <taxon>Eubacteriales</taxon>
        <taxon>Clostridiaceae</taxon>
        <taxon>Clostridium</taxon>
    </lineage>
</organism>
<evidence type="ECO:0000313" key="3">
    <source>
        <dbReference type="Proteomes" id="UP000563151"/>
    </source>
</evidence>
<keyword evidence="1" id="KW-0175">Coiled coil</keyword>
<evidence type="ECO:0000256" key="1">
    <source>
        <dbReference type="SAM" id="Coils"/>
    </source>
</evidence>
<proteinExistence type="predicted"/>
<accession>A0A923J0D9</accession>
<dbReference type="Proteomes" id="UP000563151">
    <property type="component" value="Unassembled WGS sequence"/>
</dbReference>
<dbReference type="EMBL" id="JAAZWO010000009">
    <property type="protein sequence ID" value="MBC2397962.1"/>
    <property type="molecule type" value="Genomic_DNA"/>
</dbReference>
<keyword evidence="3" id="KW-1185">Reference proteome</keyword>
<reference evidence="2 3" key="1">
    <citation type="submission" date="2020-04" db="EMBL/GenBank/DDBJ databases">
        <title>Genomic insights into acetone-butanol-ethanol (ABE) fermentation by sequencing solventogenic clostridia strains.</title>
        <authorList>
            <person name="Brown S."/>
        </authorList>
    </citation>
    <scope>NUCLEOTIDE SEQUENCE [LARGE SCALE GENOMIC DNA]</scope>
    <source>
        <strain evidence="2 3">DJ011</strain>
    </source>
</reference>
<protein>
    <submittedName>
        <fullName evidence="2">Uncharacterized protein</fullName>
    </submittedName>
</protein>
<dbReference type="RefSeq" id="WP_035151144.1">
    <property type="nucleotide sequence ID" value="NZ_JAAZWO010000009.1"/>
</dbReference>
<feature type="coiled-coil region" evidence="1">
    <location>
        <begin position="287"/>
        <end position="347"/>
    </location>
</feature>
<dbReference type="AlphaFoldDB" id="A0A923J0D9"/>
<gene>
    <name evidence="2" type="ORF">HGG79_09265</name>
</gene>
<sequence>MNINNITGIKLQRTFIDFNSKHHNNIKSFDTKENNSKQVVISGEAIKKYEFSNRLKEAFKEAFNDKKEDGEFIKSISNEYMKIRKEIKGENYSQDQDININILNEALEDVKEWATDSITNRFDMFFNYSSNIMPFYNMKKDEEIFNKEQFRDNLSSLMDKAVNTLKNLPENIGENDLNKKINSILISESKDNSLEKMGLDDIKKLNSFLNELPRLSLSYDVDKIKDNIENYQKTAKEALDSSGLPEHIKKNAKKAVGKNVRAYGKVSAYRIERKSREDEVEKLMNFYASLLSQYNSLEKDIKKCRKENNLKMIKSLLKMQMNLQKQMDKLKVEIDKAGKSKDALTSNPDSVEGTETFKEISEAFDEEEV</sequence>
<name>A0A923J0D9_CLOTT</name>
<comment type="caution">
    <text evidence="2">The sequence shown here is derived from an EMBL/GenBank/DDBJ whole genome shotgun (WGS) entry which is preliminary data.</text>
</comment>